<dbReference type="InterPro" id="IPR050810">
    <property type="entry name" value="Bact_Secretion_Sys_Channel"/>
</dbReference>
<dbReference type="GO" id="GO:0016020">
    <property type="term" value="C:membrane"/>
    <property type="evidence" value="ECO:0007669"/>
    <property type="project" value="UniProtKB-SubCell"/>
</dbReference>
<evidence type="ECO:0000256" key="4">
    <source>
        <dbReference type="RuleBase" id="RU004003"/>
    </source>
</evidence>
<keyword evidence="3" id="KW-0472">Membrane</keyword>
<dbReference type="OrthoDB" id="9775455at2"/>
<feature type="signal peptide" evidence="5">
    <location>
        <begin position="1"/>
        <end position="27"/>
    </location>
</feature>
<dbReference type="KEGG" id="emi:Emin_1207"/>
<evidence type="ECO:0000256" key="5">
    <source>
        <dbReference type="SAM" id="SignalP"/>
    </source>
</evidence>
<reference evidence="7 8" key="1">
    <citation type="journal article" date="2009" name="Appl. Environ. Microbiol.">
        <title>Genomic analysis of 'Elusimicrobium minutum,' the first cultivated representative of the phylum 'Elusimicrobia' (formerly termite group 1).</title>
        <authorList>
            <person name="Herlemann D.P.R."/>
            <person name="Geissinger O."/>
            <person name="Ikeda-Ohtsubo W."/>
            <person name="Kunin V."/>
            <person name="Sun H."/>
            <person name="Lapidus A."/>
            <person name="Hugenholtz P."/>
            <person name="Brune A."/>
        </authorList>
    </citation>
    <scope>NUCLEOTIDE SEQUENCE [LARGE SCALE GENOMIC DNA]</scope>
    <source>
        <strain evidence="7 8">Pei191</strain>
    </source>
</reference>
<gene>
    <name evidence="7" type="ordered locus">Emin_1207</name>
</gene>
<dbReference type="STRING" id="445932.Emin_1207"/>
<dbReference type="Proteomes" id="UP000001029">
    <property type="component" value="Chromosome"/>
</dbReference>
<dbReference type="GO" id="GO:0009306">
    <property type="term" value="P:protein secretion"/>
    <property type="evidence" value="ECO:0007669"/>
    <property type="project" value="InterPro"/>
</dbReference>
<dbReference type="PROSITE" id="PS00875">
    <property type="entry name" value="T2SP_D"/>
    <property type="match status" value="1"/>
</dbReference>
<evidence type="ECO:0000256" key="3">
    <source>
        <dbReference type="ARBA" id="ARBA00023136"/>
    </source>
</evidence>
<evidence type="ECO:0000313" key="7">
    <source>
        <dbReference type="EMBL" id="ACC98757.1"/>
    </source>
</evidence>
<comment type="subcellular location">
    <subcellularLocation>
        <location evidence="1">Membrane</location>
    </subcellularLocation>
</comment>
<dbReference type="EMBL" id="CP001055">
    <property type="protein sequence ID" value="ACC98757.1"/>
    <property type="molecule type" value="Genomic_DNA"/>
</dbReference>
<evidence type="ECO:0000259" key="6">
    <source>
        <dbReference type="Pfam" id="PF00263"/>
    </source>
</evidence>
<accession>B2KE11</accession>
<sequence>MKNKKFASKVCLTILAALLVMPGALHARKTNLVSVSADIVEISGSINSNIGFSWYNIFDFAEKEIPGVLEIGSFERKTALTTRLRLMENEGKAQILSNPKIVTRTGTNANISVGGQIPFPEVNNQGVGTSMLDYGVILNVMPTIIPEQSNLINLQVNLEVSAPDYSRTVSVGSTTVPSINKRRVETQVELHSGETLVIGGLKSSSRNVSVDRIPLLGRLPLIGLLFRNKDTLDEQRSLFLFVTVEIVE</sequence>
<dbReference type="PRINTS" id="PR00811">
    <property type="entry name" value="BCTERIALGSPD"/>
</dbReference>
<evidence type="ECO:0000256" key="1">
    <source>
        <dbReference type="ARBA" id="ARBA00004370"/>
    </source>
</evidence>
<dbReference type="Pfam" id="PF00263">
    <property type="entry name" value="Secretin"/>
    <property type="match status" value="1"/>
</dbReference>
<dbReference type="HOGENOM" id="CLU_006756_2_0_0"/>
<dbReference type="PRINTS" id="PR01032">
    <property type="entry name" value="PHAGEIV"/>
</dbReference>
<name>B2KE11_ELUMP</name>
<keyword evidence="2 5" id="KW-0732">Signal</keyword>
<dbReference type="PANTHER" id="PTHR30332">
    <property type="entry name" value="PROBABLE GENERAL SECRETION PATHWAY PROTEIN D"/>
    <property type="match status" value="1"/>
</dbReference>
<dbReference type="AlphaFoldDB" id="B2KE11"/>
<dbReference type="InterPro" id="IPR001775">
    <property type="entry name" value="GspD/PilQ"/>
</dbReference>
<dbReference type="RefSeq" id="WP_012415372.1">
    <property type="nucleotide sequence ID" value="NC_010644.1"/>
</dbReference>
<feature type="domain" description="Type II/III secretion system secretin-like" evidence="6">
    <location>
        <begin position="87"/>
        <end position="248"/>
    </location>
</feature>
<keyword evidence="8" id="KW-1185">Reference proteome</keyword>
<dbReference type="InterPro" id="IPR004846">
    <property type="entry name" value="T2SS/T3SS_dom"/>
</dbReference>
<dbReference type="GO" id="GO:0015627">
    <property type="term" value="C:type II protein secretion system complex"/>
    <property type="evidence" value="ECO:0007669"/>
    <property type="project" value="TreeGrafter"/>
</dbReference>
<evidence type="ECO:0000256" key="2">
    <source>
        <dbReference type="ARBA" id="ARBA00022729"/>
    </source>
</evidence>
<dbReference type="PANTHER" id="PTHR30332:SF24">
    <property type="entry name" value="SECRETIN GSPD-RELATED"/>
    <property type="match status" value="1"/>
</dbReference>
<organism evidence="7 8">
    <name type="scientific">Elusimicrobium minutum (strain Pei191)</name>
    <dbReference type="NCBI Taxonomy" id="445932"/>
    <lineage>
        <taxon>Bacteria</taxon>
        <taxon>Pseudomonadati</taxon>
        <taxon>Elusimicrobiota</taxon>
        <taxon>Elusimicrobia</taxon>
        <taxon>Elusimicrobiales</taxon>
        <taxon>Elusimicrobiaceae</taxon>
        <taxon>Elusimicrobium</taxon>
    </lineage>
</organism>
<evidence type="ECO:0000313" key="8">
    <source>
        <dbReference type="Proteomes" id="UP000001029"/>
    </source>
</evidence>
<dbReference type="InterPro" id="IPR004845">
    <property type="entry name" value="T2SS_GspD_CS"/>
</dbReference>
<protein>
    <submittedName>
        <fullName evidence="7">RcpA subunit</fullName>
    </submittedName>
</protein>
<proteinExistence type="inferred from homology"/>
<feature type="chain" id="PRO_5002778385" evidence="5">
    <location>
        <begin position="28"/>
        <end position="248"/>
    </location>
</feature>
<comment type="similarity">
    <text evidence="4">Belongs to the bacterial secretin family.</text>
</comment>